<keyword evidence="4" id="KW-0274">FAD</keyword>
<evidence type="ECO:0000256" key="3">
    <source>
        <dbReference type="ARBA" id="ARBA00022630"/>
    </source>
</evidence>
<evidence type="ECO:0000256" key="1">
    <source>
        <dbReference type="ARBA" id="ARBA00001974"/>
    </source>
</evidence>
<dbReference type="AlphaFoldDB" id="A0A7L4ZFS5"/>
<gene>
    <name evidence="7" type="ORF">IMCC3317_04020</name>
</gene>
<dbReference type="InterPro" id="IPR012951">
    <property type="entry name" value="BBE"/>
</dbReference>
<protein>
    <submittedName>
        <fullName evidence="7">6-hydroxy-D-nicotine oxidase</fullName>
        <ecNumber evidence="7">1.5.3.6</ecNumber>
    </submittedName>
</protein>
<dbReference type="KEGG" id="kan:IMCC3317_04020"/>
<dbReference type="RefSeq" id="WP_160127832.1">
    <property type="nucleotide sequence ID" value="NZ_CP019288.1"/>
</dbReference>
<dbReference type="InterPro" id="IPR006094">
    <property type="entry name" value="Oxid_FAD_bind_N"/>
</dbReference>
<sequence>MKPQGTANFYYLSCLFKIQKSRTTTYCSSYKFKLIYVFLNPNLNPNPNMNHTFEFLGSTNLIDNDLSKTDFQTSDFSLQCWIKTERSGEILSKSSKNTSFSLHINEQGNVVFSVKTATETQNSIATNVSVLDENWYHITAVKTTAFLYLYINDLALQIENSTKTLKTGTKEELFSIGGSSEENLFQGIISQVAIWNKALLENEVSKIIQETDITNTDGLLKIYDFVDGYIPLDKFKLSVTLKIKNTSFEALELTDLVMTDVNIPSRINVDEEVTIRLESGAFPVINAAFQYKNRSGSTLITVKKNLDRFNTSIITLSDKDLVDDLAIKENETFISKAELNIGENMIVVNMRNLYNFLNGLRGYLKCDQIQTPGGNLLDEIEYNKASQVFNRRFQPKPFAIIYCESTEDVQRVYKDAIANNLPIRVRSGGHDHEAECSGTDVILLDLSRINHVEVSHNKKFARIGPGNRFKDLTPQLADEGVMIPHGTCATVGVAGFTFGGGWGPWTRKHGMNCEGLVGATVVLGNGEIVKLQTDYTDKEDLLWALKGGGGMSYGIVTELQLEVFPLPEELIKFELEWNPYDENDPSILHENTRTKNVLQAWENVIMNKDIPTSDEFTNDQLIGTNLKISGKHLQGDLDDFKPENEIHNCIMYGYWQGTEKSLLAFVKTSFMIAMPEELRLIGKGGQRLNYADDGLMSAWDRESFSTIKRKIKFGQEDRAMTENDAPMSIQTQEETYDKVYKINEILLTSNGLDTASKTETFTPVSNKKPLPPDLDAPAPHKITSRFADKGGLGDVGANQLIRSLTSKLILDDSRKLGLFTYITLGAMVGEYYDNMSEEAKARSAFPYKDKAYTIQYQTWWNTELIQKEQEQNNEVYNRTNRALDWMQVCRDYKIENSGGSFISFKDASIPTETYFAENYQALKDVKKTYSEDPLNHFRTRKTII</sequence>
<dbReference type="EMBL" id="CP019288">
    <property type="protein sequence ID" value="QHI35056.1"/>
    <property type="molecule type" value="Genomic_DNA"/>
</dbReference>
<reference evidence="7 8" key="1">
    <citation type="journal article" date="2013" name="Int. J. Syst. Evol. Microbiol.">
        <title>Kordia antarctica sp. nov., isolated from Antarctic seawater.</title>
        <authorList>
            <person name="Baek K."/>
            <person name="Choi A."/>
            <person name="Kang I."/>
            <person name="Lee K."/>
            <person name="Cho J.C."/>
        </authorList>
    </citation>
    <scope>NUCLEOTIDE SEQUENCE [LARGE SCALE GENOMIC DNA]</scope>
    <source>
        <strain evidence="7 8">IMCC3317</strain>
    </source>
</reference>
<dbReference type="Gene3D" id="3.40.462.20">
    <property type="match status" value="1"/>
</dbReference>
<name>A0A7L4ZFS5_9FLAO</name>
<dbReference type="Proteomes" id="UP000464657">
    <property type="component" value="Chromosome"/>
</dbReference>
<feature type="domain" description="FAD-binding PCMH-type" evidence="6">
    <location>
        <begin position="393"/>
        <end position="566"/>
    </location>
</feature>
<evidence type="ECO:0000313" key="8">
    <source>
        <dbReference type="Proteomes" id="UP000464657"/>
    </source>
</evidence>
<keyword evidence="8" id="KW-1185">Reference proteome</keyword>
<dbReference type="PANTHER" id="PTHR42973:SF39">
    <property type="entry name" value="FAD-BINDING PCMH-TYPE DOMAIN-CONTAINING PROTEIN"/>
    <property type="match status" value="1"/>
</dbReference>
<evidence type="ECO:0000259" key="6">
    <source>
        <dbReference type="PROSITE" id="PS51387"/>
    </source>
</evidence>
<dbReference type="InterPro" id="IPR050416">
    <property type="entry name" value="FAD-linked_Oxidoreductase"/>
</dbReference>
<dbReference type="GO" id="GO:0005975">
    <property type="term" value="P:carbohydrate metabolic process"/>
    <property type="evidence" value="ECO:0007669"/>
    <property type="project" value="UniProtKB-ARBA"/>
</dbReference>
<dbReference type="InterPro" id="IPR036318">
    <property type="entry name" value="FAD-bd_PCMH-like_sf"/>
</dbReference>
<dbReference type="GO" id="GO:0004553">
    <property type="term" value="F:hydrolase activity, hydrolyzing O-glycosyl compounds"/>
    <property type="evidence" value="ECO:0007669"/>
    <property type="project" value="UniProtKB-ARBA"/>
</dbReference>
<dbReference type="InterPro" id="IPR013320">
    <property type="entry name" value="ConA-like_dom_sf"/>
</dbReference>
<dbReference type="PROSITE" id="PS51387">
    <property type="entry name" value="FAD_PCMH"/>
    <property type="match status" value="1"/>
</dbReference>
<evidence type="ECO:0000313" key="7">
    <source>
        <dbReference type="EMBL" id="QHI35056.1"/>
    </source>
</evidence>
<keyword evidence="3" id="KW-0285">Flavoprotein</keyword>
<dbReference type="Pfam" id="PF01565">
    <property type="entry name" value="FAD_binding_4"/>
    <property type="match status" value="1"/>
</dbReference>
<dbReference type="InterPro" id="IPR016169">
    <property type="entry name" value="FAD-bd_PCMH_sub2"/>
</dbReference>
<keyword evidence="5 7" id="KW-0560">Oxidoreductase</keyword>
<dbReference type="Pfam" id="PF08031">
    <property type="entry name" value="BBE"/>
    <property type="match status" value="1"/>
</dbReference>
<evidence type="ECO:0000256" key="5">
    <source>
        <dbReference type="ARBA" id="ARBA00023002"/>
    </source>
</evidence>
<proteinExistence type="inferred from homology"/>
<accession>A0A7L4ZFS5</accession>
<dbReference type="Gene3D" id="3.30.465.10">
    <property type="match status" value="2"/>
</dbReference>
<dbReference type="GO" id="GO:0071949">
    <property type="term" value="F:FAD binding"/>
    <property type="evidence" value="ECO:0007669"/>
    <property type="project" value="InterPro"/>
</dbReference>
<dbReference type="Pfam" id="PF13385">
    <property type="entry name" value="Laminin_G_3"/>
    <property type="match status" value="1"/>
</dbReference>
<dbReference type="EC" id="1.5.3.6" evidence="7"/>
<comment type="cofactor">
    <cofactor evidence="1">
        <name>FAD</name>
        <dbReference type="ChEBI" id="CHEBI:57692"/>
    </cofactor>
</comment>
<evidence type="ECO:0000256" key="4">
    <source>
        <dbReference type="ARBA" id="ARBA00022827"/>
    </source>
</evidence>
<comment type="similarity">
    <text evidence="2">Belongs to the oxygen-dependent FAD-linked oxidoreductase family.</text>
</comment>
<organism evidence="7 8">
    <name type="scientific">Kordia antarctica</name>
    <dbReference type="NCBI Taxonomy" id="1218801"/>
    <lineage>
        <taxon>Bacteria</taxon>
        <taxon>Pseudomonadati</taxon>
        <taxon>Bacteroidota</taxon>
        <taxon>Flavobacteriia</taxon>
        <taxon>Flavobacteriales</taxon>
        <taxon>Flavobacteriaceae</taxon>
        <taxon>Kordia</taxon>
    </lineage>
</organism>
<dbReference type="PANTHER" id="PTHR42973">
    <property type="entry name" value="BINDING OXIDOREDUCTASE, PUTATIVE (AFU_ORTHOLOGUE AFUA_1G17690)-RELATED"/>
    <property type="match status" value="1"/>
</dbReference>
<dbReference type="SUPFAM" id="SSF49899">
    <property type="entry name" value="Concanavalin A-like lectins/glucanases"/>
    <property type="match status" value="1"/>
</dbReference>
<dbReference type="InterPro" id="IPR016166">
    <property type="entry name" value="FAD-bd_PCMH"/>
</dbReference>
<dbReference type="OrthoDB" id="545125at2"/>
<dbReference type="SUPFAM" id="SSF56176">
    <property type="entry name" value="FAD-binding/transporter-associated domain-like"/>
    <property type="match status" value="1"/>
</dbReference>
<evidence type="ECO:0000256" key="2">
    <source>
        <dbReference type="ARBA" id="ARBA00005466"/>
    </source>
</evidence>
<dbReference type="Gene3D" id="2.60.120.200">
    <property type="match status" value="1"/>
</dbReference>
<dbReference type="GO" id="GO:0018530">
    <property type="term" value="F:(R)-6-hydroxynicotine oxidase activity"/>
    <property type="evidence" value="ECO:0007669"/>
    <property type="project" value="UniProtKB-EC"/>
</dbReference>